<dbReference type="InterPro" id="IPR051924">
    <property type="entry name" value="GST_Kappa/NadH"/>
</dbReference>
<dbReference type="SUPFAM" id="SSF52833">
    <property type="entry name" value="Thioredoxin-like"/>
    <property type="match status" value="1"/>
</dbReference>
<dbReference type="GO" id="GO:0016853">
    <property type="term" value="F:isomerase activity"/>
    <property type="evidence" value="ECO:0007669"/>
    <property type="project" value="UniProtKB-KW"/>
</dbReference>
<evidence type="ECO:0000259" key="2">
    <source>
        <dbReference type="Pfam" id="PF01323"/>
    </source>
</evidence>
<dbReference type="PIRSF" id="PIRSF006386">
    <property type="entry name" value="HCCAis_GSTk"/>
    <property type="match status" value="1"/>
</dbReference>
<sequence length="200" mass="22465">MSREIEFWFDFSSPYAYFAALEIEALAARHQREVKWRPFLLGPAFSATGMQPLVQMPMRGDYAKHDWARLARRRGIPFALPASFPAATQIAARAFYWLEAEQPSLASRFVRAVFQAYFGEGREVHAPGEIVSLAARLGADAERLSTALQDPALKALLRAKTDEALARQIFGAPFIIVDGEAFWGSDRLGMVDEWLQRGGW</sequence>
<proteinExistence type="inferred from homology"/>
<accession>A0ABU5E841</accession>
<comment type="caution">
    <text evidence="3">The sequence shown here is derived from an EMBL/GenBank/DDBJ whole genome shotgun (WGS) entry which is preliminary data.</text>
</comment>
<dbReference type="EC" id="5.99.1.4" evidence="1"/>
<keyword evidence="4" id="KW-1185">Reference proteome</keyword>
<dbReference type="Gene3D" id="3.40.30.10">
    <property type="entry name" value="Glutaredoxin"/>
    <property type="match status" value="1"/>
</dbReference>
<dbReference type="Pfam" id="PF01323">
    <property type="entry name" value="DSBA"/>
    <property type="match status" value="1"/>
</dbReference>
<evidence type="ECO:0000256" key="1">
    <source>
        <dbReference type="PIRNR" id="PIRNR006386"/>
    </source>
</evidence>
<comment type="similarity">
    <text evidence="1">Belongs to the GST superfamily. NadH family.</text>
</comment>
<comment type="catalytic activity">
    <reaction evidence="1">
        <text>2-hydroxychromene-2-carboxylate = (3E)-4-(2-hydroxyphenyl)-2-oxobut-3-enoate</text>
        <dbReference type="Rhea" id="RHEA:27401"/>
        <dbReference type="ChEBI" id="CHEBI:59350"/>
        <dbReference type="ChEBI" id="CHEBI:59353"/>
        <dbReference type="EC" id="5.99.1.4"/>
    </reaction>
</comment>
<keyword evidence="1 3" id="KW-0413">Isomerase</keyword>
<name>A0ABU5E841_9PROT</name>
<dbReference type="InterPro" id="IPR014440">
    <property type="entry name" value="HCCAis_GSTk"/>
</dbReference>
<reference evidence="3 4" key="1">
    <citation type="journal article" date="2016" name="Antonie Van Leeuwenhoek">
        <title>Dongia soli sp. nov., isolated from soil from Dokdo, Korea.</title>
        <authorList>
            <person name="Kim D.U."/>
            <person name="Lee H."/>
            <person name="Kim H."/>
            <person name="Kim S.G."/>
            <person name="Ka J.O."/>
        </authorList>
    </citation>
    <scope>NUCLEOTIDE SEQUENCE [LARGE SCALE GENOMIC DNA]</scope>
    <source>
        <strain evidence="3 4">D78</strain>
    </source>
</reference>
<feature type="domain" description="DSBA-like thioredoxin" evidence="2">
    <location>
        <begin position="5"/>
        <end position="194"/>
    </location>
</feature>
<organism evidence="3 4">
    <name type="scientific">Dongia soli</name>
    <dbReference type="NCBI Taxonomy" id="600628"/>
    <lineage>
        <taxon>Bacteria</taxon>
        <taxon>Pseudomonadati</taxon>
        <taxon>Pseudomonadota</taxon>
        <taxon>Alphaproteobacteria</taxon>
        <taxon>Rhodospirillales</taxon>
        <taxon>Dongiaceae</taxon>
        <taxon>Dongia</taxon>
    </lineage>
</organism>
<dbReference type="InterPro" id="IPR044087">
    <property type="entry name" value="NahD-like"/>
</dbReference>
<dbReference type="RefSeq" id="WP_320506946.1">
    <property type="nucleotide sequence ID" value="NZ_JAXCLW010000001.1"/>
</dbReference>
<dbReference type="PANTHER" id="PTHR42943">
    <property type="entry name" value="GLUTATHIONE S-TRANSFERASE KAPPA"/>
    <property type="match status" value="1"/>
</dbReference>
<dbReference type="InterPro" id="IPR036249">
    <property type="entry name" value="Thioredoxin-like_sf"/>
</dbReference>
<dbReference type="PANTHER" id="PTHR42943:SF2">
    <property type="entry name" value="GLUTATHIONE S-TRANSFERASE KAPPA 1"/>
    <property type="match status" value="1"/>
</dbReference>
<dbReference type="Proteomes" id="UP001279642">
    <property type="component" value="Unassembled WGS sequence"/>
</dbReference>
<dbReference type="CDD" id="cd03022">
    <property type="entry name" value="DsbA_HCCA_Iso"/>
    <property type="match status" value="1"/>
</dbReference>
<dbReference type="EMBL" id="JAXCLW010000001">
    <property type="protein sequence ID" value="MDY0881904.1"/>
    <property type="molecule type" value="Genomic_DNA"/>
</dbReference>
<evidence type="ECO:0000313" key="3">
    <source>
        <dbReference type="EMBL" id="MDY0881904.1"/>
    </source>
</evidence>
<gene>
    <name evidence="3" type="ORF">SMD27_03550</name>
</gene>
<evidence type="ECO:0000313" key="4">
    <source>
        <dbReference type="Proteomes" id="UP001279642"/>
    </source>
</evidence>
<protein>
    <recommendedName>
        <fullName evidence="1">2-hydroxychromene-2-carboxylate isomerase</fullName>
        <ecNumber evidence="1">5.99.1.4</ecNumber>
    </recommendedName>
</protein>
<dbReference type="InterPro" id="IPR001853">
    <property type="entry name" value="DSBA-like_thioredoxin_dom"/>
</dbReference>